<name>A0A9D4DWK9_DREPO</name>
<evidence type="ECO:0000313" key="2">
    <source>
        <dbReference type="Proteomes" id="UP000828390"/>
    </source>
</evidence>
<reference evidence="1" key="2">
    <citation type="submission" date="2020-11" db="EMBL/GenBank/DDBJ databases">
        <authorList>
            <person name="McCartney M.A."/>
            <person name="Auch B."/>
            <person name="Kono T."/>
            <person name="Mallez S."/>
            <person name="Becker A."/>
            <person name="Gohl D.M."/>
            <person name="Silverstein K.A.T."/>
            <person name="Koren S."/>
            <person name="Bechman K.B."/>
            <person name="Herman A."/>
            <person name="Abrahante J.E."/>
            <person name="Garbe J."/>
        </authorList>
    </citation>
    <scope>NUCLEOTIDE SEQUENCE</scope>
    <source>
        <strain evidence="1">Duluth1</strain>
        <tissue evidence="1">Whole animal</tissue>
    </source>
</reference>
<dbReference type="Proteomes" id="UP000828390">
    <property type="component" value="Unassembled WGS sequence"/>
</dbReference>
<evidence type="ECO:0000313" key="1">
    <source>
        <dbReference type="EMBL" id="KAH3768961.1"/>
    </source>
</evidence>
<comment type="caution">
    <text evidence="1">The sequence shown here is derived from an EMBL/GenBank/DDBJ whole genome shotgun (WGS) entry which is preliminary data.</text>
</comment>
<protein>
    <submittedName>
        <fullName evidence="1">Uncharacterized protein</fullName>
    </submittedName>
</protein>
<sequence>MMCSQQFEAAYHVQIQMSCIMRKWILMPYAASIESDQPAPSGQELRCLLESCKVSIADKITPITDCADAQADR</sequence>
<reference evidence="1" key="1">
    <citation type="journal article" date="2019" name="bioRxiv">
        <title>The Genome of the Zebra Mussel, Dreissena polymorpha: A Resource for Invasive Species Research.</title>
        <authorList>
            <person name="McCartney M.A."/>
            <person name="Auch B."/>
            <person name="Kono T."/>
            <person name="Mallez S."/>
            <person name="Zhang Y."/>
            <person name="Obille A."/>
            <person name="Becker A."/>
            <person name="Abrahante J.E."/>
            <person name="Garbe J."/>
            <person name="Badalamenti J.P."/>
            <person name="Herman A."/>
            <person name="Mangelson H."/>
            <person name="Liachko I."/>
            <person name="Sullivan S."/>
            <person name="Sone E.D."/>
            <person name="Koren S."/>
            <person name="Silverstein K.A.T."/>
            <person name="Beckman K.B."/>
            <person name="Gohl D.M."/>
        </authorList>
    </citation>
    <scope>NUCLEOTIDE SEQUENCE</scope>
    <source>
        <strain evidence="1">Duluth1</strain>
        <tissue evidence="1">Whole animal</tissue>
    </source>
</reference>
<accession>A0A9D4DWK9</accession>
<organism evidence="1 2">
    <name type="scientific">Dreissena polymorpha</name>
    <name type="common">Zebra mussel</name>
    <name type="synonym">Mytilus polymorpha</name>
    <dbReference type="NCBI Taxonomy" id="45954"/>
    <lineage>
        <taxon>Eukaryota</taxon>
        <taxon>Metazoa</taxon>
        <taxon>Spiralia</taxon>
        <taxon>Lophotrochozoa</taxon>
        <taxon>Mollusca</taxon>
        <taxon>Bivalvia</taxon>
        <taxon>Autobranchia</taxon>
        <taxon>Heteroconchia</taxon>
        <taxon>Euheterodonta</taxon>
        <taxon>Imparidentia</taxon>
        <taxon>Neoheterodontei</taxon>
        <taxon>Myida</taxon>
        <taxon>Dreissenoidea</taxon>
        <taxon>Dreissenidae</taxon>
        <taxon>Dreissena</taxon>
    </lineage>
</organism>
<keyword evidence="2" id="KW-1185">Reference proteome</keyword>
<dbReference type="AlphaFoldDB" id="A0A9D4DWK9"/>
<dbReference type="EMBL" id="JAIWYP010000009">
    <property type="protein sequence ID" value="KAH3768961.1"/>
    <property type="molecule type" value="Genomic_DNA"/>
</dbReference>
<proteinExistence type="predicted"/>
<gene>
    <name evidence="1" type="ORF">DPMN_170182</name>
</gene>